<dbReference type="GO" id="GO:0012505">
    <property type="term" value="C:endomembrane system"/>
    <property type="evidence" value="ECO:0007669"/>
    <property type="project" value="TreeGrafter"/>
</dbReference>
<comment type="similarity">
    <text evidence="1">Belongs to the AB hydrolase superfamily. ABHD16 family.</text>
</comment>
<dbReference type="Gene3D" id="3.40.50.1820">
    <property type="entry name" value="alpha/beta hydrolase"/>
    <property type="match status" value="1"/>
</dbReference>
<dbReference type="Proteomes" id="UP000006813">
    <property type="component" value="Unassembled WGS sequence"/>
</dbReference>
<dbReference type="SUPFAM" id="SSF53474">
    <property type="entry name" value="alpha/beta-Hydrolases"/>
    <property type="match status" value="1"/>
</dbReference>
<protein>
    <recommendedName>
        <fullName evidence="4">AB hydrolase-1 domain-containing protein</fullName>
    </recommendedName>
</protein>
<keyword evidence="2" id="KW-0378">Hydrolase</keyword>
<keyword evidence="3" id="KW-0443">Lipid metabolism</keyword>
<reference evidence="5 6" key="1">
    <citation type="journal article" date="2011" name="Nature">
        <title>Genome sequencing reveals insights into physiology and longevity of the naked mole rat.</title>
        <authorList>
            <person name="Kim E.B."/>
            <person name="Fang X."/>
            <person name="Fushan A.A."/>
            <person name="Huang Z."/>
            <person name="Lobanov A.V."/>
            <person name="Han L."/>
            <person name="Marino S.M."/>
            <person name="Sun X."/>
            <person name="Turanov A.A."/>
            <person name="Yang P."/>
            <person name="Yim S.H."/>
            <person name="Zhao X."/>
            <person name="Kasaikina M.V."/>
            <person name="Stoletzki N."/>
            <person name="Peng C."/>
            <person name="Polak P."/>
            <person name="Xiong Z."/>
            <person name="Kiezun A."/>
            <person name="Zhu Y."/>
            <person name="Chen Y."/>
            <person name="Kryukov G.V."/>
            <person name="Zhang Q."/>
            <person name="Peshkin L."/>
            <person name="Yang L."/>
            <person name="Bronson R.T."/>
            <person name="Buffenstein R."/>
            <person name="Wang B."/>
            <person name="Han C."/>
            <person name="Li Q."/>
            <person name="Chen L."/>
            <person name="Zhao W."/>
            <person name="Sunyaev S.R."/>
            <person name="Park T.J."/>
            <person name="Zhang G."/>
            <person name="Wang J."/>
            <person name="Gladyshev V.N."/>
        </authorList>
    </citation>
    <scope>NUCLEOTIDE SEQUENCE [LARGE SCALE GENOMIC DNA]</scope>
</reference>
<dbReference type="GO" id="GO:0006660">
    <property type="term" value="P:phosphatidylserine catabolic process"/>
    <property type="evidence" value="ECO:0007669"/>
    <property type="project" value="TreeGrafter"/>
</dbReference>
<feature type="domain" description="AB hydrolase-1" evidence="4">
    <location>
        <begin position="40"/>
        <end position="173"/>
    </location>
</feature>
<dbReference type="AlphaFoldDB" id="G5C8B6"/>
<dbReference type="Pfam" id="PF00561">
    <property type="entry name" value="Abhydrolase_1"/>
    <property type="match status" value="1"/>
</dbReference>
<gene>
    <name evidence="5" type="ORF">GW7_09716</name>
</gene>
<evidence type="ECO:0000256" key="3">
    <source>
        <dbReference type="ARBA" id="ARBA00023098"/>
    </source>
</evidence>
<name>G5C8B6_HETGA</name>
<dbReference type="InterPro" id="IPR029058">
    <property type="entry name" value="AB_hydrolase_fold"/>
</dbReference>
<evidence type="ECO:0000259" key="4">
    <source>
        <dbReference type="Pfam" id="PF00561"/>
    </source>
</evidence>
<evidence type="ECO:0000256" key="2">
    <source>
        <dbReference type="ARBA" id="ARBA00022801"/>
    </source>
</evidence>
<dbReference type="PANTHER" id="PTHR12277:SF37">
    <property type="entry name" value="PROTEIN ABHD16B"/>
    <property type="match status" value="1"/>
</dbReference>
<accession>G5C8B6</accession>
<dbReference type="FunFam" id="3.40.50.1820:FF:000074">
    <property type="entry name" value="Abhydrolase domain containing 16A"/>
    <property type="match status" value="1"/>
</dbReference>
<evidence type="ECO:0000313" key="5">
    <source>
        <dbReference type="EMBL" id="EHB17777.1"/>
    </source>
</evidence>
<evidence type="ECO:0000313" key="6">
    <source>
        <dbReference type="Proteomes" id="UP000006813"/>
    </source>
</evidence>
<organism evidence="5 6">
    <name type="scientific">Heterocephalus glaber</name>
    <name type="common">Naked mole rat</name>
    <dbReference type="NCBI Taxonomy" id="10181"/>
    <lineage>
        <taxon>Eukaryota</taxon>
        <taxon>Metazoa</taxon>
        <taxon>Chordata</taxon>
        <taxon>Craniata</taxon>
        <taxon>Vertebrata</taxon>
        <taxon>Euteleostomi</taxon>
        <taxon>Mammalia</taxon>
        <taxon>Eutheria</taxon>
        <taxon>Euarchontoglires</taxon>
        <taxon>Glires</taxon>
        <taxon>Rodentia</taxon>
        <taxon>Hystricomorpha</taxon>
        <taxon>Bathyergidae</taxon>
        <taxon>Heterocephalus</taxon>
    </lineage>
</organism>
<dbReference type="GO" id="GO:0004620">
    <property type="term" value="F:phospholipase activity"/>
    <property type="evidence" value="ECO:0007669"/>
    <property type="project" value="TreeGrafter"/>
</dbReference>
<proteinExistence type="inferred from homology"/>
<dbReference type="InterPro" id="IPR000073">
    <property type="entry name" value="AB_hydrolase_1"/>
</dbReference>
<dbReference type="EMBL" id="JH173809">
    <property type="protein sequence ID" value="EHB17777.1"/>
    <property type="molecule type" value="Genomic_DNA"/>
</dbReference>
<dbReference type="PANTHER" id="PTHR12277">
    <property type="entry name" value="ALPHA/BETA HYDROLASE DOMAIN-CONTAINING PROTEIN"/>
    <property type="match status" value="1"/>
</dbReference>
<dbReference type="FunCoup" id="G5C8B6">
    <property type="interactions" value="336"/>
</dbReference>
<dbReference type="GO" id="GO:0047372">
    <property type="term" value="F:monoacylglycerol lipase activity"/>
    <property type="evidence" value="ECO:0007669"/>
    <property type="project" value="TreeGrafter"/>
</dbReference>
<evidence type="ECO:0000256" key="1">
    <source>
        <dbReference type="ARBA" id="ARBA00009709"/>
    </source>
</evidence>
<dbReference type="eggNOG" id="KOG1553">
    <property type="taxonomic scope" value="Eukaryota"/>
</dbReference>
<dbReference type="InParanoid" id="G5C8B6"/>
<dbReference type="GO" id="GO:0052651">
    <property type="term" value="P:monoacylglycerol catabolic process"/>
    <property type="evidence" value="ECO:0007669"/>
    <property type="project" value="TreeGrafter"/>
</dbReference>
<sequence>MEHYHGQHAKLVACDGNEIDTMFMDRRQNPGSHGWGLRLVICCEGSAGFYEMGCLSSPLEDGYSVLGWNHSGFGGSTGTPFPQHDANAMDIVIKYALHHLQFPPAHVVVYGWSIGGFTAIWAAMTYPELGALVLDDTFDDLVALALKVMPHSWKGLVVRTVRQHFNLNVAEQLCCYPGPVLLLRRTQDDVVSTSNHLPTLPPGDMEGNHGNELLLRLLQHRYPALMAGEGCVVMSRWLRSSSLAQEAAFYTRYCVDDEWCLVMLHSHCEHCQEERAWGPHGPAFSWLVGQGLSPWRQRQLALFLALKHLKNVAATHWGPLEPEDFQLPWRLQPGLVGLLLWALHTFPA</sequence>